<name>A0A5D0QZE4_9FLAO</name>
<dbReference type="Pfam" id="PF25973">
    <property type="entry name" value="BSH_CzcB"/>
    <property type="match status" value="1"/>
</dbReference>
<dbReference type="PANTHER" id="PTHR30097">
    <property type="entry name" value="CATION EFFLUX SYSTEM PROTEIN CUSB"/>
    <property type="match status" value="1"/>
</dbReference>
<evidence type="ECO:0000313" key="6">
    <source>
        <dbReference type="Proteomes" id="UP000323720"/>
    </source>
</evidence>
<dbReference type="EMBL" id="VSKK01000006">
    <property type="protein sequence ID" value="TYB74031.1"/>
    <property type="molecule type" value="Genomic_DNA"/>
</dbReference>
<evidence type="ECO:0000256" key="2">
    <source>
        <dbReference type="ARBA" id="ARBA00022448"/>
    </source>
</evidence>
<dbReference type="GO" id="GO:0022857">
    <property type="term" value="F:transmembrane transporter activity"/>
    <property type="evidence" value="ECO:0007669"/>
    <property type="project" value="InterPro"/>
</dbReference>
<keyword evidence="6" id="KW-1185">Reference proteome</keyword>
<evidence type="ECO:0000259" key="4">
    <source>
        <dbReference type="Pfam" id="PF25973"/>
    </source>
</evidence>
<evidence type="ECO:0000313" key="5">
    <source>
        <dbReference type="EMBL" id="TYB74031.1"/>
    </source>
</evidence>
<feature type="domain" description="CusB-like beta-barrel" evidence="3">
    <location>
        <begin position="216"/>
        <end position="289"/>
    </location>
</feature>
<dbReference type="InterPro" id="IPR058647">
    <property type="entry name" value="BSH_CzcB-like"/>
</dbReference>
<dbReference type="GO" id="GO:0015679">
    <property type="term" value="P:plasma membrane copper ion transport"/>
    <property type="evidence" value="ECO:0007669"/>
    <property type="project" value="TreeGrafter"/>
</dbReference>
<dbReference type="NCBIfam" id="TIGR01730">
    <property type="entry name" value="RND_mfp"/>
    <property type="match status" value="1"/>
</dbReference>
<dbReference type="InterPro" id="IPR006143">
    <property type="entry name" value="RND_pump_MFP"/>
</dbReference>
<dbReference type="PROSITE" id="PS51257">
    <property type="entry name" value="PROKAR_LIPOPROTEIN"/>
    <property type="match status" value="1"/>
</dbReference>
<comment type="caution">
    <text evidence="5">The sequence shown here is derived from an EMBL/GenBank/DDBJ whole genome shotgun (WGS) entry which is preliminary data.</text>
</comment>
<proteinExistence type="inferred from homology"/>
<dbReference type="PANTHER" id="PTHR30097:SF4">
    <property type="entry name" value="SLR6042 PROTEIN"/>
    <property type="match status" value="1"/>
</dbReference>
<dbReference type="InterPro" id="IPR051909">
    <property type="entry name" value="MFP_Cation_Efflux"/>
</dbReference>
<gene>
    <name evidence="5" type="ORF">ES674_14835</name>
</gene>
<sequence>MNTSHKIVLFMVFSAFYSCGNTSKDIAENASENTKYCIDETFKKTVAIEQPIMKKFTENISLTGSVETNPDKVIHFVSLVGGIISNTYFSLGDTVKKEQVLAEISSTELSTLDAEFQSLNSQIKVDEIKLLSVESMFKDEISSQKELIEAQTDLDILKSEGQKIKSNLNIFSASPERGVFLIKAPAAGIITDTSISKGTQIPAEGEPLFNISDLSEVWVLVNVYATNIQNIRAGIEVNISSLSYPDELFKGTIKTISQVLDNEAKVLKARVVLDNKDLKLKPGMLVDVVAEKEFDSVGLSISTEALVFDQNQNFVVVYKTDCDMAIKKVEILNFNKKETFLISGLEENDKIISKNQLLIYEQLKNFQN</sequence>
<dbReference type="GO" id="GO:0030313">
    <property type="term" value="C:cell envelope"/>
    <property type="evidence" value="ECO:0007669"/>
    <property type="project" value="TreeGrafter"/>
</dbReference>
<protein>
    <submittedName>
        <fullName evidence="5">Efflux RND transporter periplasmic adaptor subunit</fullName>
    </submittedName>
</protein>
<dbReference type="RefSeq" id="WP_148405341.1">
    <property type="nucleotide sequence ID" value="NZ_VSKK01000006.1"/>
</dbReference>
<feature type="domain" description="CzcB-like barrel-sandwich hybrid" evidence="4">
    <location>
        <begin position="73"/>
        <end position="213"/>
    </location>
</feature>
<accession>A0A5D0QZE4</accession>
<keyword evidence="2" id="KW-0813">Transport</keyword>
<evidence type="ECO:0000256" key="1">
    <source>
        <dbReference type="ARBA" id="ARBA00009477"/>
    </source>
</evidence>
<dbReference type="Gene3D" id="2.40.30.170">
    <property type="match status" value="1"/>
</dbReference>
<dbReference type="Gene3D" id="2.40.50.100">
    <property type="match status" value="1"/>
</dbReference>
<dbReference type="GO" id="GO:0016020">
    <property type="term" value="C:membrane"/>
    <property type="evidence" value="ECO:0007669"/>
    <property type="project" value="InterPro"/>
</dbReference>
<dbReference type="Pfam" id="PF25954">
    <property type="entry name" value="Beta-barrel_RND_2"/>
    <property type="match status" value="1"/>
</dbReference>
<dbReference type="FunFam" id="2.40.30.170:FF:000010">
    <property type="entry name" value="Efflux RND transporter periplasmic adaptor subunit"/>
    <property type="match status" value="1"/>
</dbReference>
<evidence type="ECO:0000259" key="3">
    <source>
        <dbReference type="Pfam" id="PF25954"/>
    </source>
</evidence>
<dbReference type="SUPFAM" id="SSF111369">
    <property type="entry name" value="HlyD-like secretion proteins"/>
    <property type="match status" value="1"/>
</dbReference>
<organism evidence="5 6">
    <name type="scientific">Bizionia myxarmorum</name>
    <dbReference type="NCBI Taxonomy" id="291186"/>
    <lineage>
        <taxon>Bacteria</taxon>
        <taxon>Pseudomonadati</taxon>
        <taxon>Bacteroidota</taxon>
        <taxon>Flavobacteriia</taxon>
        <taxon>Flavobacteriales</taxon>
        <taxon>Flavobacteriaceae</taxon>
        <taxon>Bizionia</taxon>
    </lineage>
</organism>
<reference evidence="5 6" key="1">
    <citation type="submission" date="2019-08" db="EMBL/GenBank/DDBJ databases">
        <title>Genomes of Antarctic Bizionia species.</title>
        <authorList>
            <person name="Bowman J.P."/>
        </authorList>
    </citation>
    <scope>NUCLEOTIDE SEQUENCE [LARGE SCALE GENOMIC DNA]</scope>
    <source>
        <strain evidence="5 6">ADA-4</strain>
    </source>
</reference>
<dbReference type="Proteomes" id="UP000323720">
    <property type="component" value="Unassembled WGS sequence"/>
</dbReference>
<dbReference type="GO" id="GO:0060003">
    <property type="term" value="P:copper ion export"/>
    <property type="evidence" value="ECO:0007669"/>
    <property type="project" value="TreeGrafter"/>
</dbReference>
<dbReference type="AlphaFoldDB" id="A0A5D0QZE4"/>
<dbReference type="OrthoDB" id="9806939at2"/>
<dbReference type="Gene3D" id="2.40.420.20">
    <property type="match status" value="1"/>
</dbReference>
<dbReference type="InterPro" id="IPR058792">
    <property type="entry name" value="Beta-barrel_RND_2"/>
</dbReference>
<comment type="similarity">
    <text evidence="1">Belongs to the membrane fusion protein (MFP) (TC 8.A.1) family.</text>
</comment>